<dbReference type="PROSITE" id="PS50076">
    <property type="entry name" value="DNAJ_2"/>
    <property type="match status" value="1"/>
</dbReference>
<keyword evidence="4" id="KW-1185">Reference proteome</keyword>
<reference evidence="3" key="1">
    <citation type="journal article" date="2019" name="G3 (Bethesda)">
        <title>Genome Assemblies of Two Rare Opportunistic Yeast Pathogens: Diutina rugosa (syn. Candida rugosa) and Trichomonascus ciferrii (syn. Candida ciferrii).</title>
        <authorList>
            <person name="Mixao V."/>
            <person name="Saus E."/>
            <person name="Hansen A.P."/>
            <person name="Lass-Florl C."/>
            <person name="Gabaldon T."/>
        </authorList>
    </citation>
    <scope>NUCLEOTIDE SEQUENCE</scope>
    <source>
        <strain evidence="3">CBS 4856</strain>
    </source>
</reference>
<feature type="compositionally biased region" description="Basic and acidic residues" evidence="1">
    <location>
        <begin position="189"/>
        <end position="201"/>
    </location>
</feature>
<name>A0A642V2D8_9ASCO</name>
<organism evidence="3 4">
    <name type="scientific">Trichomonascus ciferrii</name>
    <dbReference type="NCBI Taxonomy" id="44093"/>
    <lineage>
        <taxon>Eukaryota</taxon>
        <taxon>Fungi</taxon>
        <taxon>Dikarya</taxon>
        <taxon>Ascomycota</taxon>
        <taxon>Saccharomycotina</taxon>
        <taxon>Dipodascomycetes</taxon>
        <taxon>Dipodascales</taxon>
        <taxon>Trichomonascaceae</taxon>
        <taxon>Trichomonascus</taxon>
        <taxon>Trichomonascus ciferrii complex</taxon>
    </lineage>
</organism>
<feature type="domain" description="J" evidence="2">
    <location>
        <begin position="12"/>
        <end position="80"/>
    </location>
</feature>
<dbReference type="Pfam" id="PF00226">
    <property type="entry name" value="DnaJ"/>
    <property type="match status" value="1"/>
</dbReference>
<dbReference type="Gene3D" id="1.10.287.110">
    <property type="entry name" value="DnaJ domain"/>
    <property type="match status" value="1"/>
</dbReference>
<dbReference type="GO" id="GO:0005737">
    <property type="term" value="C:cytoplasm"/>
    <property type="evidence" value="ECO:0007669"/>
    <property type="project" value="TreeGrafter"/>
</dbReference>
<dbReference type="EMBL" id="SWFS01000336">
    <property type="protein sequence ID" value="KAA8909623.1"/>
    <property type="molecule type" value="Genomic_DNA"/>
</dbReference>
<dbReference type="PANTHER" id="PTHR44144">
    <property type="entry name" value="DNAJ HOMOLOG SUBFAMILY C MEMBER 9"/>
    <property type="match status" value="1"/>
</dbReference>
<dbReference type="AlphaFoldDB" id="A0A642V2D8"/>
<feature type="compositionally biased region" description="Basic and acidic residues" evidence="1">
    <location>
        <begin position="267"/>
        <end position="277"/>
    </location>
</feature>
<accession>A0A642V2D8</accession>
<dbReference type="InterPro" id="IPR052594">
    <property type="entry name" value="J_domain-containing_protein"/>
</dbReference>
<dbReference type="CDD" id="cd06257">
    <property type="entry name" value="DnaJ"/>
    <property type="match status" value="1"/>
</dbReference>
<dbReference type="InterPro" id="IPR001623">
    <property type="entry name" value="DnaJ_domain"/>
</dbReference>
<dbReference type="PANTHER" id="PTHR44144:SF1">
    <property type="entry name" value="DNAJ HOMOLOG SUBFAMILY C MEMBER 9"/>
    <property type="match status" value="1"/>
</dbReference>
<dbReference type="SMART" id="SM00271">
    <property type="entry name" value="DnaJ"/>
    <property type="match status" value="1"/>
</dbReference>
<evidence type="ECO:0000313" key="4">
    <source>
        <dbReference type="Proteomes" id="UP000761534"/>
    </source>
</evidence>
<feature type="compositionally biased region" description="Basic residues" evidence="1">
    <location>
        <begin position="278"/>
        <end position="288"/>
    </location>
</feature>
<feature type="region of interest" description="Disordered" evidence="1">
    <location>
        <begin position="176"/>
        <end position="288"/>
    </location>
</feature>
<evidence type="ECO:0000313" key="3">
    <source>
        <dbReference type="EMBL" id="KAA8909623.1"/>
    </source>
</evidence>
<sequence>MPSVPFDIEDLDLYDLLSVPKESTEAQIKKAYRLAALKYHPDKAKDDKEKEDFHDKFQKIVFAYGVLSDEKRRSRYDKTGSLEDYDEDDESLADMFNDLYQSNISKEMVEEDKKNYQGSQEEIDDILEALEEGEGSLDYVFESVPHSSVLDDEDRFVQIIKDNADKQSKAYKNFLKETKQSKKKRMSKAQKEAKEAEEMAKELGLNEAKAKSSEEGVSPLELMIRENQKKRRDDANRHMDKLAALIEEKHNPKKKKSSKAQSEPSEEDFKRMEERATKAKTQKSKVTK</sequence>
<evidence type="ECO:0000256" key="1">
    <source>
        <dbReference type="SAM" id="MobiDB-lite"/>
    </source>
</evidence>
<dbReference type="InterPro" id="IPR056453">
    <property type="entry name" value="HTH_DNAJC9"/>
</dbReference>
<dbReference type="GO" id="GO:0031072">
    <property type="term" value="F:heat shock protein binding"/>
    <property type="evidence" value="ECO:0007669"/>
    <property type="project" value="TreeGrafter"/>
</dbReference>
<proteinExistence type="predicted"/>
<dbReference type="GO" id="GO:0005634">
    <property type="term" value="C:nucleus"/>
    <property type="evidence" value="ECO:0007669"/>
    <property type="project" value="TreeGrafter"/>
</dbReference>
<feature type="compositionally biased region" description="Basic and acidic residues" evidence="1">
    <location>
        <begin position="223"/>
        <end position="250"/>
    </location>
</feature>
<gene>
    <name evidence="3" type="ORF">TRICI_004458</name>
</gene>
<comment type="caution">
    <text evidence="3">The sequence shown here is derived from an EMBL/GenBank/DDBJ whole genome shotgun (WGS) entry which is preliminary data.</text>
</comment>
<dbReference type="VEuPathDB" id="FungiDB:TRICI_004458"/>
<dbReference type="Proteomes" id="UP000761534">
    <property type="component" value="Unassembled WGS sequence"/>
</dbReference>
<dbReference type="Pfam" id="PF23302">
    <property type="entry name" value="HTH_DNAJC9"/>
    <property type="match status" value="1"/>
</dbReference>
<dbReference type="SUPFAM" id="SSF46565">
    <property type="entry name" value="Chaperone J-domain"/>
    <property type="match status" value="1"/>
</dbReference>
<dbReference type="InterPro" id="IPR036869">
    <property type="entry name" value="J_dom_sf"/>
</dbReference>
<dbReference type="PRINTS" id="PR00625">
    <property type="entry name" value="JDOMAIN"/>
</dbReference>
<protein>
    <recommendedName>
        <fullName evidence="2">J domain-containing protein</fullName>
    </recommendedName>
</protein>
<evidence type="ECO:0000259" key="2">
    <source>
        <dbReference type="PROSITE" id="PS50076"/>
    </source>
</evidence>
<dbReference type="OrthoDB" id="110024at2759"/>